<keyword evidence="3" id="KW-1185">Reference proteome</keyword>
<gene>
    <name evidence="2" type="ORF">WKR92_07775</name>
</gene>
<evidence type="ECO:0008006" key="4">
    <source>
        <dbReference type="Google" id="ProtNLM"/>
    </source>
</evidence>
<evidence type="ECO:0000313" key="3">
    <source>
        <dbReference type="Proteomes" id="UP001580928"/>
    </source>
</evidence>
<evidence type="ECO:0000256" key="1">
    <source>
        <dbReference type="SAM" id="Phobius"/>
    </source>
</evidence>
<reference evidence="2 3" key="1">
    <citation type="submission" date="2024-04" db="EMBL/GenBank/DDBJ databases">
        <title>Albibacterium profundi sp. nov., isolated from sediment of the Challenger Deep of Mariana Trench.</title>
        <authorList>
            <person name="Wang Y."/>
        </authorList>
    </citation>
    <scope>NUCLEOTIDE SEQUENCE [LARGE SCALE GENOMIC DNA]</scope>
    <source>
        <strain evidence="2 3">RHL897</strain>
    </source>
</reference>
<comment type="caution">
    <text evidence="2">The sequence shown here is derived from an EMBL/GenBank/DDBJ whole genome shotgun (WGS) entry which is preliminary data.</text>
</comment>
<proteinExistence type="predicted"/>
<evidence type="ECO:0000313" key="2">
    <source>
        <dbReference type="EMBL" id="MFB5945729.1"/>
    </source>
</evidence>
<sequence>MDKPLYIEKQFLGRDRGWLSVRLLLALFCFVAYYLNIEREENSRLFLVAGAIIVFVSIVMMYMLHYQIVVVNHSVKLSGLWTTRLVKIDLNSIVSVERKPYSTFLINNPVYNLHQKGKIRFYAGGKDAVWLTDHEGLVYIIGSQRSNELVSAIKKMMATNKPRE</sequence>
<keyword evidence="1" id="KW-0812">Transmembrane</keyword>
<protein>
    <recommendedName>
        <fullName evidence="4">PH domain-containing protein</fullName>
    </recommendedName>
</protein>
<feature type="transmembrane region" description="Helical" evidence="1">
    <location>
        <begin position="20"/>
        <end position="37"/>
    </location>
</feature>
<feature type="transmembrane region" description="Helical" evidence="1">
    <location>
        <begin position="44"/>
        <end position="64"/>
    </location>
</feature>
<dbReference type="EMBL" id="JBBVGT010000002">
    <property type="protein sequence ID" value="MFB5945729.1"/>
    <property type="molecule type" value="Genomic_DNA"/>
</dbReference>
<organism evidence="2 3">
    <name type="scientific">Albibacterium profundi</name>
    <dbReference type="NCBI Taxonomy" id="3134906"/>
    <lineage>
        <taxon>Bacteria</taxon>
        <taxon>Pseudomonadati</taxon>
        <taxon>Bacteroidota</taxon>
        <taxon>Sphingobacteriia</taxon>
        <taxon>Sphingobacteriales</taxon>
        <taxon>Sphingobacteriaceae</taxon>
        <taxon>Albibacterium</taxon>
    </lineage>
</organism>
<keyword evidence="1" id="KW-0472">Membrane</keyword>
<dbReference type="Proteomes" id="UP001580928">
    <property type="component" value="Unassembled WGS sequence"/>
</dbReference>
<accession>A0ABV5CDX6</accession>
<dbReference type="RefSeq" id="WP_375557263.1">
    <property type="nucleotide sequence ID" value="NZ_JBBVGT010000002.1"/>
</dbReference>
<keyword evidence="1" id="KW-1133">Transmembrane helix</keyword>
<name>A0ABV5CDX6_9SPHI</name>